<dbReference type="SUPFAM" id="SSF102405">
    <property type="entry name" value="MCP/YpsA-like"/>
    <property type="match status" value="1"/>
</dbReference>
<protein>
    <submittedName>
        <fullName evidence="4">DNA protecting protein DprA</fullName>
    </submittedName>
</protein>
<dbReference type="InterPro" id="IPR057666">
    <property type="entry name" value="DrpA_SLOG"/>
</dbReference>
<dbReference type="AlphaFoldDB" id="A0A0B7HTL1"/>
<dbReference type="Gene3D" id="1.10.10.10">
    <property type="entry name" value="Winged helix-like DNA-binding domain superfamily/Winged helix DNA-binding domain"/>
    <property type="match status" value="1"/>
</dbReference>
<comment type="similarity">
    <text evidence="1">Belongs to the DprA/Smf family.</text>
</comment>
<accession>A0A0B7HTL1</accession>
<evidence type="ECO:0000313" key="4">
    <source>
        <dbReference type="EMBL" id="CEN43056.1"/>
    </source>
</evidence>
<dbReference type="RefSeq" id="WP_042342855.1">
    <property type="nucleotide sequence ID" value="NZ_CDOI01000001.1"/>
</dbReference>
<dbReference type="Proteomes" id="UP000045051">
    <property type="component" value="Unassembled WGS sequence"/>
</dbReference>
<feature type="domain" description="Smf/DprA SLOG" evidence="2">
    <location>
        <begin position="82"/>
        <end position="291"/>
    </location>
</feature>
<evidence type="ECO:0000256" key="1">
    <source>
        <dbReference type="ARBA" id="ARBA00006525"/>
    </source>
</evidence>
<dbReference type="Pfam" id="PF02481">
    <property type="entry name" value="DNA_processg_A"/>
    <property type="match status" value="1"/>
</dbReference>
<organism evidence="4 5">
    <name type="scientific">Capnocytophaga canis</name>
    <dbReference type="NCBI Taxonomy" id="1848903"/>
    <lineage>
        <taxon>Bacteria</taxon>
        <taxon>Pseudomonadati</taxon>
        <taxon>Bacteroidota</taxon>
        <taxon>Flavobacteriia</taxon>
        <taxon>Flavobacteriales</taxon>
        <taxon>Flavobacteriaceae</taxon>
        <taxon>Capnocytophaga</taxon>
    </lineage>
</organism>
<feature type="domain" description="DprA winged helix" evidence="3">
    <location>
        <begin position="309"/>
        <end position="361"/>
    </location>
</feature>
<dbReference type="Pfam" id="PF17782">
    <property type="entry name" value="WHD_DprA"/>
    <property type="match status" value="1"/>
</dbReference>
<evidence type="ECO:0000259" key="3">
    <source>
        <dbReference type="Pfam" id="PF17782"/>
    </source>
</evidence>
<dbReference type="Gene3D" id="3.40.50.450">
    <property type="match status" value="1"/>
</dbReference>
<dbReference type="PANTHER" id="PTHR43022:SF1">
    <property type="entry name" value="PROTEIN SMF"/>
    <property type="match status" value="1"/>
</dbReference>
<dbReference type="InterPro" id="IPR036388">
    <property type="entry name" value="WH-like_DNA-bd_sf"/>
</dbReference>
<keyword evidence="5" id="KW-1185">Reference proteome</keyword>
<dbReference type="PANTHER" id="PTHR43022">
    <property type="entry name" value="PROTEIN SMF"/>
    <property type="match status" value="1"/>
</dbReference>
<dbReference type="NCBIfam" id="TIGR00732">
    <property type="entry name" value="dprA"/>
    <property type="match status" value="1"/>
</dbReference>
<proteinExistence type="inferred from homology"/>
<dbReference type="SUPFAM" id="SSF47781">
    <property type="entry name" value="RuvA domain 2-like"/>
    <property type="match status" value="1"/>
</dbReference>
<dbReference type="EMBL" id="CDOI01000001">
    <property type="protein sequence ID" value="CEN43056.1"/>
    <property type="molecule type" value="Genomic_DNA"/>
</dbReference>
<dbReference type="InterPro" id="IPR041614">
    <property type="entry name" value="DprA_WH"/>
</dbReference>
<dbReference type="GO" id="GO:0009294">
    <property type="term" value="P:DNA-mediated transformation"/>
    <property type="evidence" value="ECO:0007669"/>
    <property type="project" value="InterPro"/>
</dbReference>
<dbReference type="InterPro" id="IPR010994">
    <property type="entry name" value="RuvA_2-like"/>
</dbReference>
<name>A0A0B7HTL1_9FLAO</name>
<dbReference type="InterPro" id="IPR003488">
    <property type="entry name" value="DprA"/>
</dbReference>
<reference evidence="4 5" key="1">
    <citation type="submission" date="2015-01" db="EMBL/GenBank/DDBJ databases">
        <authorList>
            <person name="Xiang T."/>
            <person name="Song Y."/>
            <person name="Huang L."/>
            <person name="Wang B."/>
            <person name="Wu P."/>
        </authorList>
    </citation>
    <scope>NUCLEOTIDE SEQUENCE [LARGE SCALE GENOMIC DNA]</scope>
    <source>
        <strain evidence="4 5">CcD38</strain>
    </source>
</reference>
<gene>
    <name evidence="4" type="ORF">CCAND38_10016</name>
</gene>
<evidence type="ECO:0000259" key="2">
    <source>
        <dbReference type="Pfam" id="PF02481"/>
    </source>
</evidence>
<sequence>MQEEELLYTIALKKIPMVGDITAKKLLAHFGSAKAIFSIKKHHLERVSGIGEKLLQNFSSSADYLRQAETELEFILKNNIKVCHYNDTDYPTLLKQCVDSPIIFYQRGNINLANKRILSIVGTRNITPYGIAFCEKIIEELSDLDIVIVSGYAYGVDILAHKTAMKHNLQTIACLAHGLNTIYPNQHAKYMAEMEANGGFITDFGIDSKFDRKNFLSRNRIIAGLSEATIVIESGIKGGSLVTADIAFSYNREVFAVPGRASDPYSLGCNMLIRNEKARILLSAQDLLYHLNWDKPKAKTIQQELFVSLTPEEEKIHNHLKNNGKQLLDSIAIDCQLPIYKVSSLLFQLEMKGMVRPFPGKLFEVI</sequence>
<evidence type="ECO:0000313" key="5">
    <source>
        <dbReference type="Proteomes" id="UP000045051"/>
    </source>
</evidence>